<keyword evidence="2" id="KW-1185">Reference proteome</keyword>
<sequence>DAHPWLRARCQQTSREPQKRCSGLREYPELQLNQLGMQATSKSGKECKELSQDAKVERRLGLFASLHSSLPLPADASKAPCLLTPDEPETSARGIYLQIMVENKYLVNNKSSSQYFVIYPLLAMTEVKRFLKATVSYMAIHIRDETIQRLQRDVLLSHQARDSQAAQLDIQEQGSLSRCLNCRRAAWISGEKGSCAAIPKAASEPDSAGPGPPVSAAWGILVAESTQVGHRCKDLEAELGQRPTSVIQCQDRTEDTRSRVRQPPLGSLTSLPNPSSTGSGTDYCFQTPEERRPEQGGGWRIERDASTEEKILALHVVSNMAASLSRYSSPNSSDLSQQNH</sequence>
<organism evidence="1 2">
    <name type="scientific">Scortum barcoo</name>
    <name type="common">barcoo grunter</name>
    <dbReference type="NCBI Taxonomy" id="214431"/>
    <lineage>
        <taxon>Eukaryota</taxon>
        <taxon>Metazoa</taxon>
        <taxon>Chordata</taxon>
        <taxon>Craniata</taxon>
        <taxon>Vertebrata</taxon>
        <taxon>Euteleostomi</taxon>
        <taxon>Actinopterygii</taxon>
        <taxon>Neopterygii</taxon>
        <taxon>Teleostei</taxon>
        <taxon>Neoteleostei</taxon>
        <taxon>Acanthomorphata</taxon>
        <taxon>Eupercaria</taxon>
        <taxon>Centrarchiformes</taxon>
        <taxon>Terapontoidei</taxon>
        <taxon>Terapontidae</taxon>
        <taxon>Scortum</taxon>
    </lineage>
</organism>
<dbReference type="EMBL" id="CM041531">
    <property type="protein sequence ID" value="KAI3377904.1"/>
    <property type="molecule type" value="Genomic_DNA"/>
</dbReference>
<gene>
    <name evidence="1" type="ORF">L3Q82_009032</name>
</gene>
<proteinExistence type="predicted"/>
<dbReference type="Proteomes" id="UP000831701">
    <property type="component" value="Chromosome 1"/>
</dbReference>
<feature type="non-terminal residue" evidence="1">
    <location>
        <position position="340"/>
    </location>
</feature>
<evidence type="ECO:0000313" key="2">
    <source>
        <dbReference type="Proteomes" id="UP000831701"/>
    </source>
</evidence>
<protein>
    <submittedName>
        <fullName evidence="1">Uncharacterized protein</fullName>
    </submittedName>
</protein>
<reference evidence="1" key="1">
    <citation type="submission" date="2022-04" db="EMBL/GenBank/DDBJ databases">
        <title>Jade perch genome.</title>
        <authorList>
            <person name="Chao B."/>
        </authorList>
    </citation>
    <scope>NUCLEOTIDE SEQUENCE</scope>
    <source>
        <strain evidence="1">CB-2022</strain>
    </source>
</reference>
<evidence type="ECO:0000313" key="1">
    <source>
        <dbReference type="EMBL" id="KAI3377904.1"/>
    </source>
</evidence>
<comment type="caution">
    <text evidence="1">The sequence shown here is derived from an EMBL/GenBank/DDBJ whole genome shotgun (WGS) entry which is preliminary data.</text>
</comment>
<accession>A0ACB8XDS7</accession>
<feature type="non-terminal residue" evidence="1">
    <location>
        <position position="1"/>
    </location>
</feature>
<name>A0ACB8XDS7_9TELE</name>